<dbReference type="EMBL" id="MT980837">
    <property type="protein sequence ID" value="QOI66117.1"/>
    <property type="molecule type" value="Genomic_DNA"/>
</dbReference>
<organism evidence="1 2">
    <name type="scientific">Ruminococcus phage phiRg507T2_3</name>
    <dbReference type="NCBI Taxonomy" id="2772518"/>
    <lineage>
        <taxon>Viruses</taxon>
        <taxon>Duplodnaviria</taxon>
        <taxon>Heunggongvirae</taxon>
        <taxon>Uroviricota</taxon>
        <taxon>Caudoviricetes</taxon>
        <taxon>Munstervirinae</taxon>
        <taxon>Ahaonvirus</taxon>
        <taxon>Ahaonvirus 507T23</taxon>
    </lineage>
</organism>
<reference evidence="1 2" key="1">
    <citation type="submission" date="2020-09" db="EMBL/GenBank/DDBJ databases">
        <title>Temperate bacteriophages infecting mucin-degrading bacterium Ruminococcus gnavus from the human gut.</title>
        <authorList>
            <person name="Khokhlova E.V."/>
            <person name="Shkoporov A.N."/>
            <person name="Draper L.A."/>
            <person name="Kingston A.R."/>
            <person name="Forde A."/>
            <person name="Ross R.P."/>
            <person name="Hill C."/>
        </authorList>
    </citation>
    <scope>NUCLEOTIDE SEQUENCE [LARGE SCALE GENOMIC DNA]</scope>
</reference>
<accession>A0AAE7MU98</accession>
<evidence type="ECO:0000313" key="1">
    <source>
        <dbReference type="EMBL" id="QOI66117.1"/>
    </source>
</evidence>
<dbReference type="Proteomes" id="UP000827187">
    <property type="component" value="Segment"/>
</dbReference>
<evidence type="ECO:0000313" key="2">
    <source>
        <dbReference type="Proteomes" id="UP000827187"/>
    </source>
</evidence>
<gene>
    <name evidence="1" type="primary">gp27</name>
</gene>
<name>A0AAE7MU98_9CAUD</name>
<keyword evidence="2" id="KW-1185">Reference proteome</keyword>
<sequence length="51" mass="5747">MEKKFDPEKIALAIVASSSHQLPISEKIELYMEAYDEACETLNTLLSETES</sequence>
<protein>
    <submittedName>
        <fullName evidence="1">Uncharacterized protein</fullName>
    </submittedName>
</protein>
<proteinExistence type="predicted"/>